<comment type="similarity">
    <text evidence="2 5">Belongs to the RecX family.</text>
</comment>
<protein>
    <recommendedName>
        <fullName evidence="3 5">Regulatory protein RecX</fullName>
    </recommendedName>
</protein>
<evidence type="ECO:0000256" key="3">
    <source>
        <dbReference type="ARBA" id="ARBA00018111"/>
    </source>
</evidence>
<dbReference type="InterPro" id="IPR036388">
    <property type="entry name" value="WH-like_DNA-bd_sf"/>
</dbReference>
<gene>
    <name evidence="5" type="primary">recX</name>
    <name evidence="9" type="ORF">RIF23_15390</name>
</gene>
<feature type="domain" description="RecX first three-helical" evidence="8">
    <location>
        <begin position="16"/>
        <end position="55"/>
    </location>
</feature>
<evidence type="ECO:0000256" key="2">
    <source>
        <dbReference type="ARBA" id="ARBA00009695"/>
    </source>
</evidence>
<feature type="domain" description="RecX second three-helical" evidence="6">
    <location>
        <begin position="62"/>
        <end position="102"/>
    </location>
</feature>
<evidence type="ECO:0000259" key="6">
    <source>
        <dbReference type="Pfam" id="PF02631"/>
    </source>
</evidence>
<keyword evidence="10" id="KW-1185">Reference proteome</keyword>
<evidence type="ECO:0000256" key="5">
    <source>
        <dbReference type="HAMAP-Rule" id="MF_01114"/>
    </source>
</evidence>
<dbReference type="Pfam" id="PF21981">
    <property type="entry name" value="RecX_HTH3"/>
    <property type="match status" value="1"/>
</dbReference>
<dbReference type="RefSeq" id="WP_310913241.1">
    <property type="nucleotide sequence ID" value="NZ_JAVLVT010000007.1"/>
</dbReference>
<dbReference type="PANTHER" id="PTHR33602">
    <property type="entry name" value="REGULATORY PROTEIN RECX FAMILY PROTEIN"/>
    <property type="match status" value="1"/>
</dbReference>
<evidence type="ECO:0000256" key="4">
    <source>
        <dbReference type="ARBA" id="ARBA00022490"/>
    </source>
</evidence>
<dbReference type="PANTHER" id="PTHR33602:SF1">
    <property type="entry name" value="REGULATORY PROTEIN RECX FAMILY PROTEIN"/>
    <property type="match status" value="1"/>
</dbReference>
<comment type="caution">
    <text evidence="9">The sequence shown here is derived from an EMBL/GenBank/DDBJ whole genome shotgun (WGS) entry which is preliminary data.</text>
</comment>
<evidence type="ECO:0000313" key="10">
    <source>
        <dbReference type="Proteomes" id="UP001250214"/>
    </source>
</evidence>
<dbReference type="InterPro" id="IPR053924">
    <property type="entry name" value="RecX_HTH_2nd"/>
</dbReference>
<dbReference type="Gene3D" id="1.10.10.10">
    <property type="entry name" value="Winged helix-like DNA-binding domain superfamily/Winged helix DNA-binding domain"/>
    <property type="match status" value="2"/>
</dbReference>
<name>A0ABU2H8P9_9ACTN</name>
<feature type="domain" description="RecX third three-helical" evidence="7">
    <location>
        <begin position="110"/>
        <end position="155"/>
    </location>
</feature>
<evidence type="ECO:0000259" key="8">
    <source>
        <dbReference type="Pfam" id="PF21982"/>
    </source>
</evidence>
<comment type="function">
    <text evidence="5">Modulates RecA activity.</text>
</comment>
<accession>A0ABU2H8P9</accession>
<dbReference type="InterPro" id="IPR053926">
    <property type="entry name" value="RecX_HTH_1st"/>
</dbReference>
<dbReference type="InterPro" id="IPR003783">
    <property type="entry name" value="Regulatory_RecX"/>
</dbReference>
<reference evidence="10" key="1">
    <citation type="submission" date="2023-07" db="EMBL/GenBank/DDBJ databases">
        <title>Novel species in the genus Lipingzhangella isolated from Sambhar Salt Lake.</title>
        <authorList>
            <person name="Jiya N."/>
            <person name="Kajale S."/>
            <person name="Sharma A."/>
        </authorList>
    </citation>
    <scope>NUCLEOTIDE SEQUENCE [LARGE SCALE GENOMIC DNA]</scope>
    <source>
        <strain evidence="10">LS1_29</strain>
    </source>
</reference>
<keyword evidence="4 5" id="KW-0963">Cytoplasm</keyword>
<dbReference type="InterPro" id="IPR053925">
    <property type="entry name" value="RecX_HTH_3rd"/>
</dbReference>
<dbReference type="HAMAP" id="MF_01114">
    <property type="entry name" value="RecX"/>
    <property type="match status" value="1"/>
</dbReference>
<sequence>MSEEQPAAGEDPRARAREVCLRLLTTRARTRAQLAAALHRRDIPDEVAEPVLDRLAEVGLVDDEAFAAAWVSTRHSGRGLARRALAEELRRRGVAEDTVESAVAELEPEDEEETARELVRRRLAGTRGRDVAARMRRLTGVLARRGYSAGLAYRIVREELEAEGTDVDLPEPDLD</sequence>
<comment type="subcellular location">
    <subcellularLocation>
        <location evidence="1 5">Cytoplasm</location>
    </subcellularLocation>
</comment>
<dbReference type="Proteomes" id="UP001250214">
    <property type="component" value="Unassembled WGS sequence"/>
</dbReference>
<evidence type="ECO:0000313" key="9">
    <source>
        <dbReference type="EMBL" id="MDS1271678.1"/>
    </source>
</evidence>
<dbReference type="EMBL" id="JAVLVT010000007">
    <property type="protein sequence ID" value="MDS1271678.1"/>
    <property type="molecule type" value="Genomic_DNA"/>
</dbReference>
<evidence type="ECO:0000256" key="1">
    <source>
        <dbReference type="ARBA" id="ARBA00004496"/>
    </source>
</evidence>
<organism evidence="9 10">
    <name type="scientific">Lipingzhangella rawalii</name>
    <dbReference type="NCBI Taxonomy" id="2055835"/>
    <lineage>
        <taxon>Bacteria</taxon>
        <taxon>Bacillati</taxon>
        <taxon>Actinomycetota</taxon>
        <taxon>Actinomycetes</taxon>
        <taxon>Streptosporangiales</taxon>
        <taxon>Nocardiopsidaceae</taxon>
        <taxon>Lipingzhangella</taxon>
    </lineage>
</organism>
<dbReference type="Pfam" id="PF02631">
    <property type="entry name" value="RecX_HTH2"/>
    <property type="match status" value="1"/>
</dbReference>
<proteinExistence type="inferred from homology"/>
<dbReference type="Pfam" id="PF21982">
    <property type="entry name" value="RecX_HTH1"/>
    <property type="match status" value="1"/>
</dbReference>
<evidence type="ECO:0000259" key="7">
    <source>
        <dbReference type="Pfam" id="PF21981"/>
    </source>
</evidence>